<proteinExistence type="predicted"/>
<comment type="caution">
    <text evidence="1">The sequence shown here is derived from an EMBL/GenBank/DDBJ whole genome shotgun (WGS) entry which is preliminary data.</text>
</comment>
<gene>
    <name evidence="1" type="ORF">JK635_01645</name>
</gene>
<keyword evidence="2" id="KW-1185">Reference proteome</keyword>
<organism evidence="1 2">
    <name type="scientific">Neobacillus paridis</name>
    <dbReference type="NCBI Taxonomy" id="2803862"/>
    <lineage>
        <taxon>Bacteria</taxon>
        <taxon>Bacillati</taxon>
        <taxon>Bacillota</taxon>
        <taxon>Bacilli</taxon>
        <taxon>Bacillales</taxon>
        <taxon>Bacillaceae</taxon>
        <taxon>Neobacillus</taxon>
    </lineage>
</organism>
<accession>A0ABS1THZ8</accession>
<sequence length="68" mass="7229">MIAAVVTSLRPAMSVCIVAAGGTFEKHYDEISGKLGFGASVLPTVIARSRISQPVRLEQLPLLDSLDM</sequence>
<feature type="non-terminal residue" evidence="1">
    <location>
        <position position="68"/>
    </location>
</feature>
<reference evidence="1 2" key="1">
    <citation type="submission" date="2021-01" db="EMBL/GenBank/DDBJ databases">
        <title>Genome public.</title>
        <authorList>
            <person name="Liu C."/>
            <person name="Sun Q."/>
        </authorList>
    </citation>
    <scope>NUCLEOTIDE SEQUENCE [LARGE SCALE GENOMIC DNA]</scope>
    <source>
        <strain evidence="1 2">YIM B02564</strain>
    </source>
</reference>
<evidence type="ECO:0000313" key="1">
    <source>
        <dbReference type="EMBL" id="MBL4950945.1"/>
    </source>
</evidence>
<name>A0ABS1THZ8_9BACI</name>
<protein>
    <submittedName>
        <fullName evidence="1">Uncharacterized protein</fullName>
    </submittedName>
</protein>
<evidence type="ECO:0000313" key="2">
    <source>
        <dbReference type="Proteomes" id="UP000623967"/>
    </source>
</evidence>
<dbReference type="Proteomes" id="UP000623967">
    <property type="component" value="Unassembled WGS sequence"/>
</dbReference>
<dbReference type="EMBL" id="JAESWB010000016">
    <property type="protein sequence ID" value="MBL4950945.1"/>
    <property type="molecule type" value="Genomic_DNA"/>
</dbReference>